<gene>
    <name evidence="1" type="ORF">LCGC14_2925530</name>
</gene>
<accession>A0A0F8ZV81</accession>
<dbReference type="InterPro" id="IPR036271">
    <property type="entry name" value="Tet_transcr_reg_TetR-rel_C_sf"/>
</dbReference>
<reference evidence="1" key="1">
    <citation type="journal article" date="2015" name="Nature">
        <title>Complex archaea that bridge the gap between prokaryotes and eukaryotes.</title>
        <authorList>
            <person name="Spang A."/>
            <person name="Saw J.H."/>
            <person name="Jorgensen S.L."/>
            <person name="Zaremba-Niedzwiedzka K."/>
            <person name="Martijn J."/>
            <person name="Lind A.E."/>
            <person name="van Eijk R."/>
            <person name="Schleper C."/>
            <person name="Guy L."/>
            <person name="Ettema T.J."/>
        </authorList>
    </citation>
    <scope>NUCLEOTIDE SEQUENCE</scope>
</reference>
<name>A0A0F8ZV81_9ZZZZ</name>
<feature type="non-terminal residue" evidence="1">
    <location>
        <position position="1"/>
    </location>
</feature>
<comment type="caution">
    <text evidence="1">The sequence shown here is derived from an EMBL/GenBank/DDBJ whole genome shotgun (WGS) entry which is preliminary data.</text>
</comment>
<sequence>LVQQLEVKLQGNEEVEDKMLELHTMRRSNINALNVMIAKLIEKGILEDVPPHYHYLSCWALAQGAVEAYFNVSYGADVEDKEDFLRFVANIGITMGNSGQLRDDIPPQCLINLTKP</sequence>
<dbReference type="AlphaFoldDB" id="A0A0F8ZV81"/>
<evidence type="ECO:0000313" key="1">
    <source>
        <dbReference type="EMBL" id="KKK70284.1"/>
    </source>
</evidence>
<proteinExistence type="predicted"/>
<protein>
    <submittedName>
        <fullName evidence="1">Uncharacterized protein</fullName>
    </submittedName>
</protein>
<dbReference type="EMBL" id="LAZR01058260">
    <property type="protein sequence ID" value="KKK70284.1"/>
    <property type="molecule type" value="Genomic_DNA"/>
</dbReference>
<dbReference type="SUPFAM" id="SSF48498">
    <property type="entry name" value="Tetracyclin repressor-like, C-terminal domain"/>
    <property type="match status" value="1"/>
</dbReference>
<organism evidence="1">
    <name type="scientific">marine sediment metagenome</name>
    <dbReference type="NCBI Taxonomy" id="412755"/>
    <lineage>
        <taxon>unclassified sequences</taxon>
        <taxon>metagenomes</taxon>
        <taxon>ecological metagenomes</taxon>
    </lineage>
</organism>